<keyword evidence="2" id="KW-1185">Reference proteome</keyword>
<keyword evidence="1" id="KW-0489">Methyltransferase</keyword>
<dbReference type="PATRIC" id="fig|1150625.3.peg.2154"/>
<organism evidence="1 2">
    <name type="scientific">Bacillus coahuilensis p1.1.43</name>
    <dbReference type="NCBI Taxonomy" id="1150625"/>
    <lineage>
        <taxon>Bacteria</taxon>
        <taxon>Bacillati</taxon>
        <taxon>Bacillota</taxon>
        <taxon>Bacilli</taxon>
        <taxon>Bacillales</taxon>
        <taxon>Bacillaceae</taxon>
        <taxon>Bacillus</taxon>
    </lineage>
</organism>
<reference evidence="1 2" key="1">
    <citation type="journal article" date="2016" name="Front. Microbiol.">
        <title>Microevolution Analysis of Bacillus coahuilensis Unveils Differences in Phosphorus Acquisition Strategies and Their Regulation.</title>
        <authorList>
            <person name="Gomez-Lunar Z."/>
            <person name="Hernandez-Gonzalez I."/>
            <person name="Rodriguez-Torres M.D."/>
            <person name="Souza V."/>
            <person name="Olmedo-Alvarez G."/>
        </authorList>
    </citation>
    <scope>NUCLEOTIDE SEQUENCE [LARGE SCALE GENOMIC DNA]</scope>
    <source>
        <strain evidence="2">p1.1.43</strain>
    </source>
</reference>
<accession>A0A147K7I4</accession>
<dbReference type="EMBL" id="LDYG01000031">
    <property type="protein sequence ID" value="KUP06005.1"/>
    <property type="molecule type" value="Genomic_DNA"/>
</dbReference>
<dbReference type="GO" id="GO:0008168">
    <property type="term" value="F:methyltransferase activity"/>
    <property type="evidence" value="ECO:0007669"/>
    <property type="project" value="UniProtKB-KW"/>
</dbReference>
<keyword evidence="1" id="KW-0808">Transferase</keyword>
<gene>
    <name evidence="1" type="ORF">Q75_10105</name>
</gene>
<evidence type="ECO:0000313" key="1">
    <source>
        <dbReference type="EMBL" id="KUP06005.1"/>
    </source>
</evidence>
<comment type="caution">
    <text evidence="1">The sequence shown here is derived from an EMBL/GenBank/DDBJ whole genome shotgun (WGS) entry which is preliminary data.</text>
</comment>
<dbReference type="Proteomes" id="UP000074108">
    <property type="component" value="Unassembled WGS sequence"/>
</dbReference>
<sequence length="86" mass="9691">MNLIKSVINNKINNITADELMKYAQQYSISLTNNEAVNIAGVLKGKKYDVFNDSERSVIIREISKIAGVKTAKEVNRLFLNLTRFG</sequence>
<dbReference type="OrthoDB" id="2969575at2"/>
<protein>
    <submittedName>
        <fullName evidence="1">tRNA methyltransferase</fullName>
    </submittedName>
</protein>
<dbReference type="STRING" id="1150625.Q75_10105"/>
<dbReference type="Pfam" id="PF11116">
    <property type="entry name" value="DUF2624"/>
    <property type="match status" value="1"/>
</dbReference>
<dbReference type="InterPro" id="IPR020277">
    <property type="entry name" value="DUF2624"/>
</dbReference>
<evidence type="ECO:0000313" key="2">
    <source>
        <dbReference type="Proteomes" id="UP000074108"/>
    </source>
</evidence>
<name>A0A147K7I4_9BACI</name>
<dbReference type="GO" id="GO:0032259">
    <property type="term" value="P:methylation"/>
    <property type="evidence" value="ECO:0007669"/>
    <property type="project" value="UniProtKB-KW"/>
</dbReference>
<dbReference type="RefSeq" id="WP_010173646.1">
    <property type="nucleotide sequence ID" value="NZ_LDYG01000031.1"/>
</dbReference>
<dbReference type="AlphaFoldDB" id="A0A147K7I4"/>
<proteinExistence type="predicted"/>